<reference evidence="6 7" key="1">
    <citation type="submission" date="2024-03" db="EMBL/GenBank/DDBJ databases">
        <authorList>
            <person name="Martinez-Hernandez J."/>
        </authorList>
    </citation>
    <scope>NUCLEOTIDE SEQUENCE [LARGE SCALE GENOMIC DNA]</scope>
</reference>
<dbReference type="InterPro" id="IPR004588">
    <property type="entry name" value="IspG_bac-typ"/>
</dbReference>
<dbReference type="SUPFAM" id="SSF56014">
    <property type="entry name" value="Nitrite and sulphite reductase 4Fe-4S domain-like"/>
    <property type="match status" value="1"/>
</dbReference>
<dbReference type="InterPro" id="IPR058579">
    <property type="entry name" value="IspG_C"/>
</dbReference>
<accession>A0AAV1W2B1</accession>
<comment type="cofactor">
    <cofactor evidence="1">
        <name>[4Fe-4S] cluster</name>
        <dbReference type="ChEBI" id="CHEBI:49883"/>
    </cofactor>
</comment>
<dbReference type="InterPro" id="IPR045854">
    <property type="entry name" value="NO2/SO3_Rdtase_4Fe4S_sf"/>
</dbReference>
<organism evidence="6 7">
    <name type="scientific">Lupinus luteus</name>
    <name type="common">European yellow lupine</name>
    <dbReference type="NCBI Taxonomy" id="3873"/>
    <lineage>
        <taxon>Eukaryota</taxon>
        <taxon>Viridiplantae</taxon>
        <taxon>Streptophyta</taxon>
        <taxon>Embryophyta</taxon>
        <taxon>Tracheophyta</taxon>
        <taxon>Spermatophyta</taxon>
        <taxon>Magnoliopsida</taxon>
        <taxon>eudicotyledons</taxon>
        <taxon>Gunneridae</taxon>
        <taxon>Pentapetalae</taxon>
        <taxon>rosids</taxon>
        <taxon>fabids</taxon>
        <taxon>Fabales</taxon>
        <taxon>Fabaceae</taxon>
        <taxon>Papilionoideae</taxon>
        <taxon>50 kb inversion clade</taxon>
        <taxon>genistoids sensu lato</taxon>
        <taxon>core genistoids</taxon>
        <taxon>Genisteae</taxon>
        <taxon>Lupinus</taxon>
    </lineage>
</organism>
<evidence type="ECO:0000256" key="2">
    <source>
        <dbReference type="ARBA" id="ARBA00022723"/>
    </source>
</evidence>
<dbReference type="Pfam" id="PF26540">
    <property type="entry name" value="GcpE_C"/>
    <property type="match status" value="1"/>
</dbReference>
<keyword evidence="7" id="KW-1185">Reference proteome</keyword>
<dbReference type="PANTHER" id="PTHR30454">
    <property type="entry name" value="4-HYDROXY-3-METHYLBUT-2-EN-1-YL DIPHOSPHATE SYNTHASE"/>
    <property type="match status" value="1"/>
</dbReference>
<name>A0AAV1W2B1_LUPLU</name>
<dbReference type="GO" id="GO:0016114">
    <property type="term" value="P:terpenoid biosynthetic process"/>
    <property type="evidence" value="ECO:0007669"/>
    <property type="project" value="InterPro"/>
</dbReference>
<evidence type="ECO:0000259" key="5">
    <source>
        <dbReference type="Pfam" id="PF26540"/>
    </source>
</evidence>
<dbReference type="GO" id="GO:0051536">
    <property type="term" value="F:iron-sulfur cluster binding"/>
    <property type="evidence" value="ECO:0007669"/>
    <property type="project" value="UniProtKB-KW"/>
</dbReference>
<evidence type="ECO:0000313" key="7">
    <source>
        <dbReference type="Proteomes" id="UP001497480"/>
    </source>
</evidence>
<dbReference type="GO" id="GO:0046429">
    <property type="term" value="F:4-hydroxy-3-methylbut-2-en-1-yl diphosphate synthase activity (ferredoxin)"/>
    <property type="evidence" value="ECO:0007669"/>
    <property type="project" value="InterPro"/>
</dbReference>
<dbReference type="GO" id="GO:0046872">
    <property type="term" value="F:metal ion binding"/>
    <property type="evidence" value="ECO:0007669"/>
    <property type="project" value="UniProtKB-KW"/>
</dbReference>
<keyword evidence="2" id="KW-0479">Metal-binding</keyword>
<protein>
    <recommendedName>
        <fullName evidence="5">IspG C-terminal domain-containing protein</fullName>
    </recommendedName>
</protein>
<dbReference type="GO" id="GO:0019288">
    <property type="term" value="P:isopentenyl diphosphate biosynthetic process, methylerythritol 4-phosphate pathway"/>
    <property type="evidence" value="ECO:0007669"/>
    <property type="project" value="TreeGrafter"/>
</dbReference>
<dbReference type="EMBL" id="CAXHTB010000003">
    <property type="protein sequence ID" value="CAL0303604.1"/>
    <property type="molecule type" value="Genomic_DNA"/>
</dbReference>
<dbReference type="Gene3D" id="3.30.413.10">
    <property type="entry name" value="Sulfite Reductase Hemoprotein, domain 1"/>
    <property type="match status" value="1"/>
</dbReference>
<dbReference type="GO" id="GO:0009507">
    <property type="term" value="C:chloroplast"/>
    <property type="evidence" value="ECO:0007669"/>
    <property type="project" value="TreeGrafter"/>
</dbReference>
<evidence type="ECO:0000256" key="4">
    <source>
        <dbReference type="ARBA" id="ARBA00023014"/>
    </source>
</evidence>
<evidence type="ECO:0000256" key="1">
    <source>
        <dbReference type="ARBA" id="ARBA00001966"/>
    </source>
</evidence>
<keyword evidence="4" id="KW-0411">Iron-sulfur</keyword>
<proteinExistence type="predicted"/>
<evidence type="ECO:0000256" key="3">
    <source>
        <dbReference type="ARBA" id="ARBA00023004"/>
    </source>
</evidence>
<evidence type="ECO:0000313" key="6">
    <source>
        <dbReference type="EMBL" id="CAL0303604.1"/>
    </source>
</evidence>
<keyword evidence="3" id="KW-0408">Iron</keyword>
<dbReference type="AlphaFoldDB" id="A0AAV1W2B1"/>
<feature type="domain" description="IspG C-terminal" evidence="5">
    <location>
        <begin position="44"/>
        <end position="128"/>
    </location>
</feature>
<dbReference type="PANTHER" id="PTHR30454:SF0">
    <property type="entry name" value="4-HYDROXY-3-METHYLBUT-2-EN-1-YL DIPHOSPHATE SYNTHASE (FERREDOXIN), CHLOROPLASTIC"/>
    <property type="match status" value="1"/>
</dbReference>
<gene>
    <name evidence="6" type="ORF">LLUT_LOCUS4664</name>
</gene>
<comment type="caution">
    <text evidence="6">The sequence shown here is derived from an EMBL/GenBank/DDBJ whole genome shotgun (WGS) entry which is preliminary data.</text>
</comment>
<dbReference type="Proteomes" id="UP001497480">
    <property type="component" value="Unassembled WGS sequence"/>
</dbReference>
<sequence>MPRPTPSTRRMCINQAMPYHAGPSQVQLRHKHTFSIKPKCKCLCAGPSQTLFDLQEISAEIQERTSHLSGVFIAIMGCIVNGPGEIADADFGNVGGVPGKIDLYVGKTVVKRGIAMEHATIVLIELIREWL</sequence>